<dbReference type="SMART" id="SM00530">
    <property type="entry name" value="HTH_XRE"/>
    <property type="match status" value="1"/>
</dbReference>
<feature type="domain" description="HTH cro/C1-type" evidence="1">
    <location>
        <begin position="20"/>
        <end position="74"/>
    </location>
</feature>
<evidence type="ECO:0000259" key="1">
    <source>
        <dbReference type="PROSITE" id="PS50943"/>
    </source>
</evidence>
<dbReference type="PROSITE" id="PS50943">
    <property type="entry name" value="HTH_CROC1"/>
    <property type="match status" value="1"/>
</dbReference>
<evidence type="ECO:0000313" key="2">
    <source>
        <dbReference type="EMBL" id="RBO95627.1"/>
    </source>
</evidence>
<accession>A0A366E002</accession>
<dbReference type="OrthoDB" id="7402760at2"/>
<gene>
    <name evidence="2" type="ORF">DFR47_103191</name>
</gene>
<reference evidence="2 3" key="1">
    <citation type="submission" date="2018-06" db="EMBL/GenBank/DDBJ databases">
        <title>Genomic Encyclopedia of Type Strains, Phase IV (KMG-IV): sequencing the most valuable type-strain genomes for metagenomic binning, comparative biology and taxonomic classification.</title>
        <authorList>
            <person name="Goeker M."/>
        </authorList>
    </citation>
    <scope>NUCLEOTIDE SEQUENCE [LARGE SCALE GENOMIC DNA]</scope>
    <source>
        <strain evidence="2 3">DSM 25619</strain>
    </source>
</reference>
<dbReference type="GO" id="GO:0003677">
    <property type="term" value="F:DNA binding"/>
    <property type="evidence" value="ECO:0007669"/>
    <property type="project" value="InterPro"/>
</dbReference>
<dbReference type="Gene3D" id="1.10.260.40">
    <property type="entry name" value="lambda repressor-like DNA-binding domains"/>
    <property type="match status" value="1"/>
</dbReference>
<dbReference type="InterPro" id="IPR010982">
    <property type="entry name" value="Lambda_DNA-bd_dom_sf"/>
</dbReference>
<dbReference type="CDD" id="cd00093">
    <property type="entry name" value="HTH_XRE"/>
    <property type="match status" value="1"/>
</dbReference>
<sequence length="254" mass="28291">MSQHDAVLSDQLNLRVAERVREEIARRRISRQHLADEARISLSTLEKALSGHRPFTLATIIRLEQAMGFELRDQTETEKPKLAISNGHAAEELGSYSRAAVSWLEGTFLTLRPSFGNHGDIFAYCTDIVWDAGNAHLKFEERERTDASFSQRGCVSVPHLSGHVYLVTNTSGQYRMAVLSRPSIAGEMYGILTTLRAGQGAQLTPVSVPLVLVPMKVFEAPVFGRITRLDQAYDQYSRFLNKTIGDGYASFVMS</sequence>
<evidence type="ECO:0000313" key="3">
    <source>
        <dbReference type="Proteomes" id="UP000252893"/>
    </source>
</evidence>
<protein>
    <recommendedName>
        <fullName evidence="1">HTH cro/C1-type domain-containing protein</fullName>
    </recommendedName>
</protein>
<name>A0A366E002_9HYPH</name>
<dbReference type="Proteomes" id="UP000252893">
    <property type="component" value="Unassembled WGS sequence"/>
</dbReference>
<dbReference type="SUPFAM" id="SSF47413">
    <property type="entry name" value="lambda repressor-like DNA-binding domains"/>
    <property type="match status" value="1"/>
</dbReference>
<comment type="caution">
    <text evidence="2">The sequence shown here is derived from an EMBL/GenBank/DDBJ whole genome shotgun (WGS) entry which is preliminary data.</text>
</comment>
<dbReference type="InterPro" id="IPR001387">
    <property type="entry name" value="Cro/C1-type_HTH"/>
</dbReference>
<organism evidence="2 3">
    <name type="scientific">Pseudochrobactrum asaccharolyticum</name>
    <dbReference type="NCBI Taxonomy" id="354351"/>
    <lineage>
        <taxon>Bacteria</taxon>
        <taxon>Pseudomonadati</taxon>
        <taxon>Pseudomonadota</taxon>
        <taxon>Alphaproteobacteria</taxon>
        <taxon>Hyphomicrobiales</taxon>
        <taxon>Brucellaceae</taxon>
        <taxon>Pseudochrobactrum</taxon>
    </lineage>
</organism>
<keyword evidence="3" id="KW-1185">Reference proteome</keyword>
<dbReference type="EMBL" id="QNRH01000003">
    <property type="protein sequence ID" value="RBO95627.1"/>
    <property type="molecule type" value="Genomic_DNA"/>
</dbReference>
<dbReference type="RefSeq" id="WP_113944163.1">
    <property type="nucleotide sequence ID" value="NZ_JBHEEG010000004.1"/>
</dbReference>
<proteinExistence type="predicted"/>
<dbReference type="AlphaFoldDB" id="A0A366E002"/>